<feature type="compositionally biased region" description="Basic and acidic residues" evidence="1">
    <location>
        <begin position="30"/>
        <end position="42"/>
    </location>
</feature>
<dbReference type="HOGENOM" id="CLU_3067559_0_0_6"/>
<protein>
    <submittedName>
        <fullName evidence="2">Uncharacterized protein</fullName>
    </submittedName>
</protein>
<proteinExistence type="predicted"/>
<evidence type="ECO:0000313" key="2">
    <source>
        <dbReference type="EMBL" id="BAC92994.1"/>
    </source>
</evidence>
<accession>Q7MPY1</accession>
<dbReference type="AlphaFoldDB" id="Q7MPY1"/>
<reference evidence="2 3" key="1">
    <citation type="journal article" date="2003" name="Genome Res.">
        <title>Comparative genome analysis of Vibrio vulnificus, a marine pathogen.</title>
        <authorList>
            <person name="Chen C.Y."/>
            <person name="Wu K.M."/>
            <person name="Chang Y.C."/>
            <person name="Chang C.H."/>
            <person name="Tsai H.C."/>
            <person name="Liao T.L."/>
            <person name="Liu Y.M."/>
            <person name="Chen H.J."/>
            <person name="Shen A.B."/>
            <person name="Li J.C."/>
            <person name="Su T.L."/>
            <person name="Shao C.P."/>
            <person name="Lee C.T."/>
            <person name="Hor L.I."/>
            <person name="Tsai S.F."/>
        </authorList>
    </citation>
    <scope>NUCLEOTIDE SEQUENCE [LARGE SCALE GENOMIC DNA]</scope>
    <source>
        <strain evidence="2 3">YJ016</strain>
    </source>
</reference>
<dbReference type="EMBL" id="BA000037">
    <property type="protein sequence ID" value="BAC92994.1"/>
    <property type="molecule type" value="Genomic_DNA"/>
</dbReference>
<gene>
    <name evidence="2" type="ordered locus">VV0229</name>
</gene>
<dbReference type="Proteomes" id="UP000002675">
    <property type="component" value="Chromosome I"/>
</dbReference>
<evidence type="ECO:0000313" key="3">
    <source>
        <dbReference type="Proteomes" id="UP000002675"/>
    </source>
</evidence>
<dbReference type="KEGG" id="vvy:VV0229"/>
<feature type="compositionally biased region" description="Acidic residues" evidence="1">
    <location>
        <begin position="43"/>
        <end position="53"/>
    </location>
</feature>
<sequence length="53" mass="5501">MGQPLTSAARNVGNAVRHRTGLGSAGTKAGDGRDSSASRTDDRGEEEIGVFFH</sequence>
<feature type="region of interest" description="Disordered" evidence="1">
    <location>
        <begin position="1"/>
        <end position="53"/>
    </location>
</feature>
<name>Q7MPY1_VIBVY</name>
<evidence type="ECO:0000256" key="1">
    <source>
        <dbReference type="SAM" id="MobiDB-lite"/>
    </source>
</evidence>
<organism evidence="2 3">
    <name type="scientific">Vibrio vulnificus (strain YJ016)</name>
    <dbReference type="NCBI Taxonomy" id="196600"/>
    <lineage>
        <taxon>Bacteria</taxon>
        <taxon>Pseudomonadati</taxon>
        <taxon>Pseudomonadota</taxon>
        <taxon>Gammaproteobacteria</taxon>
        <taxon>Vibrionales</taxon>
        <taxon>Vibrionaceae</taxon>
        <taxon>Vibrio</taxon>
    </lineage>
</organism>